<dbReference type="EMBL" id="DSPX01000153">
    <property type="protein sequence ID" value="HGG01962.1"/>
    <property type="molecule type" value="Genomic_DNA"/>
</dbReference>
<proteinExistence type="predicted"/>
<sequence>MIKIINVTGLKPEQIEQIQSIIEAFKAKNQLDNLTNSQMSKKIPYIMDTLTENPIQVNGFLTRKEIYER</sequence>
<name>A0A7C3ZLL9_9CYAN</name>
<comment type="caution">
    <text evidence="1">The sequence shown here is derived from an EMBL/GenBank/DDBJ whole genome shotgun (WGS) entry which is preliminary data.</text>
</comment>
<evidence type="ECO:0000313" key="1">
    <source>
        <dbReference type="EMBL" id="HGG01962.1"/>
    </source>
</evidence>
<accession>A0A7C3ZLL9</accession>
<dbReference type="AlphaFoldDB" id="A0A7C3ZLL9"/>
<protein>
    <submittedName>
        <fullName evidence="1">Uncharacterized protein</fullName>
    </submittedName>
</protein>
<organism evidence="1">
    <name type="scientific">Planktothricoides sp. SpSt-374</name>
    <dbReference type="NCBI Taxonomy" id="2282167"/>
    <lineage>
        <taxon>Bacteria</taxon>
        <taxon>Bacillati</taxon>
        <taxon>Cyanobacteriota</taxon>
        <taxon>Cyanophyceae</taxon>
        <taxon>Oscillatoriophycideae</taxon>
        <taxon>Oscillatoriales</taxon>
        <taxon>Oscillatoriaceae</taxon>
        <taxon>Planktothricoides</taxon>
    </lineage>
</organism>
<gene>
    <name evidence="1" type="ORF">ENR15_15290</name>
</gene>
<reference evidence="1" key="1">
    <citation type="journal article" date="2020" name="mSystems">
        <title>Genome- and Community-Level Interaction Insights into Carbon Utilization and Element Cycling Functions of Hydrothermarchaeota in Hydrothermal Sediment.</title>
        <authorList>
            <person name="Zhou Z."/>
            <person name="Liu Y."/>
            <person name="Xu W."/>
            <person name="Pan J."/>
            <person name="Luo Z.H."/>
            <person name="Li M."/>
        </authorList>
    </citation>
    <scope>NUCLEOTIDE SEQUENCE [LARGE SCALE GENOMIC DNA]</scope>
    <source>
        <strain evidence="1">SpSt-374</strain>
    </source>
</reference>